<dbReference type="EMBL" id="JBBPBN010000487">
    <property type="protein sequence ID" value="KAK8485633.1"/>
    <property type="molecule type" value="Genomic_DNA"/>
</dbReference>
<feature type="domain" description="F-box" evidence="2">
    <location>
        <begin position="62"/>
        <end position="100"/>
    </location>
</feature>
<dbReference type="SUPFAM" id="SSF81383">
    <property type="entry name" value="F-box domain"/>
    <property type="match status" value="1"/>
</dbReference>
<feature type="compositionally biased region" description="Acidic residues" evidence="1">
    <location>
        <begin position="40"/>
        <end position="49"/>
    </location>
</feature>
<evidence type="ECO:0000313" key="3">
    <source>
        <dbReference type="EMBL" id="KAK8485633.1"/>
    </source>
</evidence>
<evidence type="ECO:0000256" key="1">
    <source>
        <dbReference type="SAM" id="MobiDB-lite"/>
    </source>
</evidence>
<dbReference type="Gene3D" id="1.20.1280.50">
    <property type="match status" value="1"/>
</dbReference>
<dbReference type="InterPro" id="IPR036047">
    <property type="entry name" value="F-box-like_dom_sf"/>
</dbReference>
<feature type="compositionally biased region" description="Basic and acidic residues" evidence="1">
    <location>
        <begin position="29"/>
        <end position="39"/>
    </location>
</feature>
<dbReference type="InterPro" id="IPR001810">
    <property type="entry name" value="F-box_dom"/>
</dbReference>
<organism evidence="3 4">
    <name type="scientific">Hibiscus sabdariffa</name>
    <name type="common">roselle</name>
    <dbReference type="NCBI Taxonomy" id="183260"/>
    <lineage>
        <taxon>Eukaryota</taxon>
        <taxon>Viridiplantae</taxon>
        <taxon>Streptophyta</taxon>
        <taxon>Embryophyta</taxon>
        <taxon>Tracheophyta</taxon>
        <taxon>Spermatophyta</taxon>
        <taxon>Magnoliopsida</taxon>
        <taxon>eudicotyledons</taxon>
        <taxon>Gunneridae</taxon>
        <taxon>Pentapetalae</taxon>
        <taxon>rosids</taxon>
        <taxon>malvids</taxon>
        <taxon>Malvales</taxon>
        <taxon>Malvaceae</taxon>
        <taxon>Malvoideae</taxon>
        <taxon>Hibiscus</taxon>
    </lineage>
</organism>
<name>A0ABR1ZZ02_9ROSI</name>
<dbReference type="Proteomes" id="UP001396334">
    <property type="component" value="Unassembled WGS sequence"/>
</dbReference>
<sequence length="310" mass="35406">METEEKLGSVVGEEGEETRLNKKRKKKKVNDSEELKQEQPNEDEDEDEEVVARDPLEVFGRDIMVMILSILDARSVALSLLVSRAWHGVASSDSLWSYKCEELWHGKAHIPRASQVRGLSKLAAYSISVMDGKRARIMKDDLCDHAWEFHFNKAAPEYWRNLDPYWKGTGPLMRRYFHSDGSQTAGADDKVWGGHECCYSIVTSIVGDGKIREHYVRINRLPRLFISRNRDWSWEMSNCLYRYSSIPDVDKQGGTGPLFLPCVNIFPSSIWSTFVSRAEPRGVVVGGNHPTISIRLYKATINVKRFTYAS</sequence>
<evidence type="ECO:0000313" key="4">
    <source>
        <dbReference type="Proteomes" id="UP001396334"/>
    </source>
</evidence>
<evidence type="ECO:0000259" key="2">
    <source>
        <dbReference type="Pfam" id="PF12937"/>
    </source>
</evidence>
<feature type="region of interest" description="Disordered" evidence="1">
    <location>
        <begin position="1"/>
        <end position="49"/>
    </location>
</feature>
<protein>
    <recommendedName>
        <fullName evidence="2">F-box domain-containing protein</fullName>
    </recommendedName>
</protein>
<keyword evidence="4" id="KW-1185">Reference proteome</keyword>
<dbReference type="PANTHER" id="PTHR48218:SF3">
    <property type="entry name" value="OS07G0170800 PROTEIN"/>
    <property type="match status" value="1"/>
</dbReference>
<dbReference type="PANTHER" id="PTHR48218">
    <property type="entry name" value="F-BOX DOMAIN CONTAINING PROTEIN"/>
    <property type="match status" value="1"/>
</dbReference>
<accession>A0ABR1ZZ02</accession>
<dbReference type="Pfam" id="PF12937">
    <property type="entry name" value="F-box-like"/>
    <property type="match status" value="1"/>
</dbReference>
<gene>
    <name evidence="3" type="ORF">V6N11_037887</name>
</gene>
<reference evidence="3 4" key="1">
    <citation type="journal article" date="2024" name="G3 (Bethesda)">
        <title>Genome assembly of Hibiscus sabdariffa L. provides insights into metabolisms of medicinal natural products.</title>
        <authorList>
            <person name="Kim T."/>
        </authorList>
    </citation>
    <scope>NUCLEOTIDE SEQUENCE [LARGE SCALE GENOMIC DNA]</scope>
    <source>
        <strain evidence="3">TK-2024</strain>
        <tissue evidence="3">Old leaves</tissue>
    </source>
</reference>
<comment type="caution">
    <text evidence="3">The sequence shown here is derived from an EMBL/GenBank/DDBJ whole genome shotgun (WGS) entry which is preliminary data.</text>
</comment>
<proteinExistence type="predicted"/>